<accession>A0A9P8T9J6</accession>
<keyword evidence="2" id="KW-1185">Reference proteome</keyword>
<proteinExistence type="predicted"/>
<dbReference type="AlphaFoldDB" id="A0A9P8T9J6"/>
<organism evidence="1 2">
    <name type="scientific">Ogataea philodendri</name>
    <dbReference type="NCBI Taxonomy" id="1378263"/>
    <lineage>
        <taxon>Eukaryota</taxon>
        <taxon>Fungi</taxon>
        <taxon>Dikarya</taxon>
        <taxon>Ascomycota</taxon>
        <taxon>Saccharomycotina</taxon>
        <taxon>Pichiomycetes</taxon>
        <taxon>Pichiales</taxon>
        <taxon>Pichiaceae</taxon>
        <taxon>Ogataea</taxon>
    </lineage>
</organism>
<comment type="caution">
    <text evidence="1">The sequence shown here is derived from an EMBL/GenBank/DDBJ whole genome shotgun (WGS) entry which is preliminary data.</text>
</comment>
<name>A0A9P8T9J6_9ASCO</name>
<reference evidence="1" key="1">
    <citation type="journal article" date="2021" name="Open Biol.">
        <title>Shared evolutionary footprints suggest mitochondrial oxidative damage underlies multiple complex I losses in fungi.</title>
        <authorList>
            <person name="Schikora-Tamarit M.A."/>
            <person name="Marcet-Houben M."/>
            <person name="Nosek J."/>
            <person name="Gabaldon T."/>
        </authorList>
    </citation>
    <scope>NUCLEOTIDE SEQUENCE</scope>
    <source>
        <strain evidence="1">CBS6075</strain>
    </source>
</reference>
<dbReference type="OrthoDB" id="10478522at2759"/>
<reference evidence="1" key="2">
    <citation type="submission" date="2021-01" db="EMBL/GenBank/DDBJ databases">
        <authorList>
            <person name="Schikora-Tamarit M.A."/>
        </authorList>
    </citation>
    <scope>NUCLEOTIDE SEQUENCE</scope>
    <source>
        <strain evidence="1">CBS6075</strain>
    </source>
</reference>
<evidence type="ECO:0000313" key="2">
    <source>
        <dbReference type="Proteomes" id="UP000769157"/>
    </source>
</evidence>
<sequence length="319" mass="35643">MMEGVDFAASLRSVLGVFKTDQNLRENSVEVLRRIGVVHVRRSHIKLVIGSKIFVVVVERKIGIQKSLVEQTSLECPSSGNVSHGVPSTSKNHGWHVKAFHKAHTVSVSAHRQVETSKFVTGKRVTSTLKNNGRWLIPVHNFLDHRLKDRLVRNIVNSVSQRHVDGIVFSLANTNISELTCTREKFSVLVERAGHHTICGIEGLFDTVTMVHIGIDVQDTWMVSQKLDDSQNNVIDITKPRGLGFFSMVQTSGVIDGDIAFSSVESGGTFHGSSSRNTTVLKQTIKHRTVVSNVELGLLFGKHLQVVKWFELKHHWEHK</sequence>
<dbReference type="Proteomes" id="UP000769157">
    <property type="component" value="Unassembled WGS sequence"/>
</dbReference>
<dbReference type="EMBL" id="JAEUBE010000084">
    <property type="protein sequence ID" value="KAH3670936.1"/>
    <property type="molecule type" value="Genomic_DNA"/>
</dbReference>
<evidence type="ECO:0000313" key="1">
    <source>
        <dbReference type="EMBL" id="KAH3670936.1"/>
    </source>
</evidence>
<protein>
    <submittedName>
        <fullName evidence="1">Uncharacterized protein</fullName>
    </submittedName>
</protein>
<dbReference type="RefSeq" id="XP_046064304.1">
    <property type="nucleotide sequence ID" value="XM_046207778.1"/>
</dbReference>
<dbReference type="GeneID" id="70232615"/>
<gene>
    <name evidence="1" type="ORF">OGAPHI_000647</name>
</gene>